<gene>
    <name evidence="2" type="ORF">ITP53_04505</name>
</gene>
<dbReference type="EMBL" id="JADOGI010000008">
    <property type="protein sequence ID" value="MBF8185009.1"/>
    <property type="molecule type" value="Genomic_DNA"/>
</dbReference>
<dbReference type="SUPFAM" id="SSF53901">
    <property type="entry name" value="Thiolase-like"/>
    <property type="match status" value="2"/>
</dbReference>
<protein>
    <submittedName>
        <fullName evidence="2">Thiolase family protein</fullName>
    </submittedName>
</protein>
<dbReference type="Gene3D" id="3.40.47.10">
    <property type="match status" value="1"/>
</dbReference>
<dbReference type="CDD" id="cd00829">
    <property type="entry name" value="SCP-x_thiolase"/>
    <property type="match status" value="1"/>
</dbReference>
<evidence type="ECO:0000259" key="1">
    <source>
        <dbReference type="Pfam" id="PF22691"/>
    </source>
</evidence>
<organism evidence="2 3">
    <name type="scientific">Nonomuraea cypriaca</name>
    <dbReference type="NCBI Taxonomy" id="1187855"/>
    <lineage>
        <taxon>Bacteria</taxon>
        <taxon>Bacillati</taxon>
        <taxon>Actinomycetota</taxon>
        <taxon>Actinomycetes</taxon>
        <taxon>Streptosporangiales</taxon>
        <taxon>Streptosporangiaceae</taxon>
        <taxon>Nonomuraea</taxon>
    </lineage>
</organism>
<dbReference type="PANTHER" id="PTHR42870:SF1">
    <property type="entry name" value="NON-SPECIFIC LIPID-TRANSFER PROTEIN-LIKE 2"/>
    <property type="match status" value="1"/>
</dbReference>
<feature type="domain" description="Thiolase C-terminal" evidence="1">
    <location>
        <begin position="250"/>
        <end position="388"/>
    </location>
</feature>
<dbReference type="PIRSF" id="PIRSF000429">
    <property type="entry name" value="Ac-CoA_Ac_transf"/>
    <property type="match status" value="1"/>
</dbReference>
<dbReference type="InterPro" id="IPR002155">
    <property type="entry name" value="Thiolase"/>
</dbReference>
<dbReference type="Pfam" id="PF22691">
    <property type="entry name" value="Thiolase_C_1"/>
    <property type="match status" value="1"/>
</dbReference>
<reference evidence="2" key="1">
    <citation type="submission" date="2020-11" db="EMBL/GenBank/DDBJ databases">
        <title>Whole-genome analyses of Nonomuraea sp. K274.</title>
        <authorList>
            <person name="Veyisoglu A."/>
        </authorList>
    </citation>
    <scope>NUCLEOTIDE SEQUENCE</scope>
    <source>
        <strain evidence="2">K274</strain>
    </source>
</reference>
<evidence type="ECO:0000313" key="3">
    <source>
        <dbReference type="Proteomes" id="UP000605361"/>
    </source>
</evidence>
<evidence type="ECO:0000313" key="2">
    <source>
        <dbReference type="EMBL" id="MBF8185009.1"/>
    </source>
</evidence>
<dbReference type="Proteomes" id="UP000605361">
    <property type="component" value="Unassembled WGS sequence"/>
</dbReference>
<dbReference type="PANTHER" id="PTHR42870">
    <property type="entry name" value="ACETYL-COA C-ACETYLTRANSFERASE"/>
    <property type="match status" value="1"/>
</dbReference>
<name>A0A931A7T6_9ACTN</name>
<comment type="caution">
    <text evidence="2">The sequence shown here is derived from an EMBL/GenBank/DDBJ whole genome shotgun (WGS) entry which is preliminary data.</text>
</comment>
<dbReference type="InterPro" id="IPR055140">
    <property type="entry name" value="Thiolase_C_2"/>
</dbReference>
<dbReference type="AlphaFoldDB" id="A0A931A7T6"/>
<proteinExistence type="predicted"/>
<accession>A0A931A7T6</accession>
<sequence length="393" mass="41360">MRGSVVKDSLKDQAAIIGVGKTAQGKLPGSTQLSLAADAFVAALDDSGLDKSDIDGLLTFPGTTAPEGPLNYLRLGETLGIDPAFTGSMSMGGGTAGALVQTAAMAVSTGMATNVACVFGDAAKTGGSRFSRASGWGDSWDIWGMMGAAANSAVAASRHMALYGTTSEQLAEVAVACRRHASMNPDAVMRKPITIADHQASRWIVEPLRLLDCCLISDGGVCVIVTSAERARARDTRQPPVFISGMGQGYTTRTLEREDWWYVPHQKQALDRAWKMAGIGPSDVDVAQLYDNFTISVLLWLEHAGFCGVGEAGSFVEGGRIQLGGDLPVNTAGGNLSESYMEGWLHIVEGVRQLRGQGGPRQVEDAEVCLVTGRGMTLNCSNAMILSKDGLTR</sequence>
<dbReference type="InterPro" id="IPR016039">
    <property type="entry name" value="Thiolase-like"/>
</dbReference>
<keyword evidence="3" id="KW-1185">Reference proteome</keyword>
<dbReference type="GO" id="GO:0016747">
    <property type="term" value="F:acyltransferase activity, transferring groups other than amino-acyl groups"/>
    <property type="evidence" value="ECO:0007669"/>
    <property type="project" value="InterPro"/>
</dbReference>